<evidence type="ECO:0000256" key="5">
    <source>
        <dbReference type="PROSITE-ProRule" id="PRU01248"/>
    </source>
</evidence>
<accession>A0A160FK54</accession>
<dbReference type="GO" id="GO:0015074">
    <property type="term" value="P:DNA integration"/>
    <property type="evidence" value="ECO:0007669"/>
    <property type="project" value="UniProtKB-KW"/>
</dbReference>
<dbReference type="InterPro" id="IPR010998">
    <property type="entry name" value="Integrase_recombinase_N"/>
</dbReference>
<gene>
    <name evidence="8" type="ORF">AYM40_10420</name>
    <name evidence="9" type="ORF">AYM40_30425</name>
</gene>
<evidence type="ECO:0000259" key="7">
    <source>
        <dbReference type="PROSITE" id="PS51900"/>
    </source>
</evidence>
<evidence type="ECO:0000313" key="8">
    <source>
        <dbReference type="EMBL" id="ANB72732.1"/>
    </source>
</evidence>
<dbReference type="EMBL" id="CP014578">
    <property type="protein sequence ID" value="ANB72732.1"/>
    <property type="molecule type" value="Genomic_DNA"/>
</dbReference>
<proteinExistence type="predicted"/>
<dbReference type="STRING" id="1804984.AYM40_10420"/>
<keyword evidence="3 5" id="KW-0238">DNA-binding</keyword>
<feature type="domain" description="Core-binding (CB)" evidence="7">
    <location>
        <begin position="5"/>
        <end position="98"/>
    </location>
</feature>
<dbReference type="InterPro" id="IPR011010">
    <property type="entry name" value="DNA_brk_join_enz"/>
</dbReference>
<evidence type="ECO:0000313" key="9">
    <source>
        <dbReference type="EMBL" id="ANB76520.1"/>
    </source>
</evidence>
<dbReference type="KEGG" id="buz:AYM40_30425"/>
<dbReference type="GO" id="GO:0006310">
    <property type="term" value="P:DNA recombination"/>
    <property type="evidence" value="ECO:0007669"/>
    <property type="project" value="UniProtKB-KW"/>
</dbReference>
<dbReference type="GO" id="GO:0007059">
    <property type="term" value="P:chromosome segregation"/>
    <property type="evidence" value="ECO:0007669"/>
    <property type="project" value="UniProtKB-KW"/>
</dbReference>
<name>A0A160FK54_9BURK</name>
<dbReference type="Proteomes" id="UP000076852">
    <property type="component" value="Chromosome 1"/>
</dbReference>
<dbReference type="AlphaFoldDB" id="A0A160FK54"/>
<dbReference type="PANTHER" id="PTHR30349">
    <property type="entry name" value="PHAGE INTEGRASE-RELATED"/>
    <property type="match status" value="1"/>
</dbReference>
<dbReference type="Gene3D" id="1.10.443.10">
    <property type="entry name" value="Intergrase catalytic core"/>
    <property type="match status" value="1"/>
</dbReference>
<dbReference type="Pfam" id="PF00589">
    <property type="entry name" value="Phage_integrase"/>
    <property type="match status" value="1"/>
</dbReference>
<dbReference type="InterPro" id="IPR002104">
    <property type="entry name" value="Integrase_catalytic"/>
</dbReference>
<evidence type="ECO:0000256" key="4">
    <source>
        <dbReference type="ARBA" id="ARBA00023172"/>
    </source>
</evidence>
<sequence length="331" mass="37380">MNDTILLGPWVRRFLLEHLVAERNLAVNTRKSYRDMLTLLLPYVAGKVEKPIDRLTVTDLSAQIVRLFLTHVEQQRGCTVATRNQRLGGIHALARFIGEHSPEHIEWCGQICLIPFKKASQPSITYLDRQEMDALLAAHDEHSAQGRREQGLLLFLYNSGARASEAAQVKIKDIDWHAECVRIVGKGNKQRRCPLWTDTLDQLRVLAGERDGSEPVFLNRCDRPMTRSGIHTLVKRCAGHAGDRMPSLKDKKVGPHVIRHSTASHLLQSGVDINTIRAWLGHVSLTTTNVYAEINLETKARALATCAVSGTMKARKRWRDQPDLLEFLRTL</sequence>
<dbReference type="KEGG" id="buz:AYM40_10420"/>
<keyword evidence="10" id="KW-1185">Reference proteome</keyword>
<dbReference type="PROSITE" id="PS51900">
    <property type="entry name" value="CB"/>
    <property type="match status" value="1"/>
</dbReference>
<dbReference type="OrthoDB" id="5415821at2"/>
<dbReference type="PROSITE" id="PS51898">
    <property type="entry name" value="TYR_RECOMBINASE"/>
    <property type="match status" value="1"/>
</dbReference>
<evidence type="ECO:0000256" key="1">
    <source>
        <dbReference type="ARBA" id="ARBA00022829"/>
    </source>
</evidence>
<dbReference type="InterPro" id="IPR013762">
    <property type="entry name" value="Integrase-like_cat_sf"/>
</dbReference>
<dbReference type="Proteomes" id="UP000076852">
    <property type="component" value="Chromosome 2"/>
</dbReference>
<dbReference type="RefSeq" id="WP_063496154.1">
    <property type="nucleotide sequence ID" value="NZ_CP014578.1"/>
</dbReference>
<evidence type="ECO:0000256" key="3">
    <source>
        <dbReference type="ARBA" id="ARBA00023125"/>
    </source>
</evidence>
<keyword evidence="4" id="KW-0233">DNA recombination</keyword>
<reference evidence="8 10" key="1">
    <citation type="journal article" date="2016" name="Gene">
        <title>PacBio SMRT assembly of a complex multi-replicon genome reveals chlorocatechol degradative operon in a region of genome plasticity.</title>
        <authorList>
            <person name="Ricker N."/>
            <person name="Shen S.Y."/>
            <person name="Goordial J."/>
            <person name="Jin S."/>
            <person name="Fulthorpe R.R."/>
        </authorList>
    </citation>
    <scope>NUCLEOTIDE SEQUENCE [LARGE SCALE GENOMIC DNA]</scope>
    <source>
        <strain evidence="8 10">OLGA172</strain>
    </source>
</reference>
<evidence type="ECO:0000313" key="10">
    <source>
        <dbReference type="Proteomes" id="UP000076852"/>
    </source>
</evidence>
<evidence type="ECO:0000259" key="6">
    <source>
        <dbReference type="PROSITE" id="PS51898"/>
    </source>
</evidence>
<dbReference type="SUPFAM" id="SSF56349">
    <property type="entry name" value="DNA breaking-rejoining enzymes"/>
    <property type="match status" value="1"/>
</dbReference>
<dbReference type="EMBL" id="CP014579">
    <property type="protein sequence ID" value="ANB76520.1"/>
    <property type="molecule type" value="Genomic_DNA"/>
</dbReference>
<dbReference type="Gene3D" id="1.10.150.130">
    <property type="match status" value="1"/>
</dbReference>
<feature type="domain" description="Tyr recombinase" evidence="6">
    <location>
        <begin position="120"/>
        <end position="304"/>
    </location>
</feature>
<dbReference type="InterPro" id="IPR050090">
    <property type="entry name" value="Tyrosine_recombinase_XerCD"/>
</dbReference>
<dbReference type="InterPro" id="IPR044068">
    <property type="entry name" value="CB"/>
</dbReference>
<keyword evidence="1" id="KW-0159">Chromosome partition</keyword>
<evidence type="ECO:0000256" key="2">
    <source>
        <dbReference type="ARBA" id="ARBA00022908"/>
    </source>
</evidence>
<organism evidence="8 10">
    <name type="scientific">Paraburkholderia phytofirmans OLGA172</name>
    <dbReference type="NCBI Taxonomy" id="1417228"/>
    <lineage>
        <taxon>Bacteria</taxon>
        <taxon>Pseudomonadati</taxon>
        <taxon>Pseudomonadota</taxon>
        <taxon>Betaproteobacteria</taxon>
        <taxon>Burkholderiales</taxon>
        <taxon>Burkholderiaceae</taxon>
        <taxon>Paraburkholderia</taxon>
    </lineage>
</organism>
<dbReference type="GO" id="GO:0003677">
    <property type="term" value="F:DNA binding"/>
    <property type="evidence" value="ECO:0007669"/>
    <property type="project" value="UniProtKB-UniRule"/>
</dbReference>
<keyword evidence="2" id="KW-0229">DNA integration</keyword>
<protein>
    <submittedName>
        <fullName evidence="8">Integrase</fullName>
    </submittedName>
</protein>
<dbReference type="PANTHER" id="PTHR30349:SF81">
    <property type="entry name" value="TYROSINE RECOMBINASE XERC"/>
    <property type="match status" value="1"/>
</dbReference>